<evidence type="ECO:0000256" key="2">
    <source>
        <dbReference type="ARBA" id="ARBA00004141"/>
    </source>
</evidence>
<dbReference type="PROSITE" id="PS00674">
    <property type="entry name" value="AAA"/>
    <property type="match status" value="1"/>
</dbReference>
<dbReference type="FunFam" id="1.10.8.60:FF:000001">
    <property type="entry name" value="ATP-dependent zinc metalloprotease FtsH"/>
    <property type="match status" value="1"/>
</dbReference>
<evidence type="ECO:0000256" key="7">
    <source>
        <dbReference type="ARBA" id="ARBA00022723"/>
    </source>
</evidence>
<evidence type="ECO:0000256" key="6">
    <source>
        <dbReference type="ARBA" id="ARBA00022692"/>
    </source>
</evidence>
<reference evidence="18" key="2">
    <citation type="submission" date="2020-11" db="EMBL/GenBank/DDBJ databases">
        <authorList>
            <person name="McCartney M.A."/>
            <person name="Auch B."/>
            <person name="Kono T."/>
            <person name="Mallez S."/>
            <person name="Becker A."/>
            <person name="Gohl D.M."/>
            <person name="Silverstein K.A.T."/>
            <person name="Koren S."/>
            <person name="Bechman K.B."/>
            <person name="Herman A."/>
            <person name="Abrahante J.E."/>
            <person name="Garbe J."/>
        </authorList>
    </citation>
    <scope>NUCLEOTIDE SEQUENCE</scope>
    <source>
        <strain evidence="18">Duluth1</strain>
        <tissue evidence="18">Whole animal</tissue>
    </source>
</reference>
<evidence type="ECO:0000256" key="10">
    <source>
        <dbReference type="ARBA" id="ARBA00022833"/>
    </source>
</evidence>
<dbReference type="SUPFAM" id="SSF140990">
    <property type="entry name" value="FtsH protease domain-like"/>
    <property type="match status" value="1"/>
</dbReference>
<proteinExistence type="inferred from homology"/>
<evidence type="ECO:0000313" key="19">
    <source>
        <dbReference type="Proteomes" id="UP000828390"/>
    </source>
</evidence>
<dbReference type="InterPro" id="IPR037219">
    <property type="entry name" value="Peptidase_M41-like"/>
</dbReference>
<keyword evidence="19" id="KW-1185">Reference proteome</keyword>
<sequence>MLATPLYQPSVAAAVTHLTAVFYSARQSSTLASHSRGRRVQETKQNGKAVRGSVNSKRKEGKSDVEQILELLLHNEKGQKFLPLFLSHVPDPASCISHPAPELQQHIEKLSSLLPHFKHPMCSVLTDHLNHNGHLAGGNYMQVRHFGLFIKGLKPNGFFPNGGKKVQEKGEELPKILKDEEDPVVKLKLKLAYLTAQLENQKNGDGAAKVIAEHRKKMLRIVAGLCLGTFIIYKVLLQGSVGRNAGDMLYGAKNYEINPEVVSVTFNDVKGCDEAKEELEDIVDFLKNGERFLKMGAKLPKGLLLVGSPGTGKTLLAKAIAGEAGVPFFHASGSEFDEVFVGQGSKRVRNLFENAKKRAPCIIFIDEIDSVGGKRTSTGITPYANQTVNQLLSEMDGFDSQESIIVIGATNKKGNLDSALLRPGRFDMEVHVRPPDNDGRKELFRLYLSKCKHDGKINIDSLAKQTIGMTGADIANLVNQAAIIATLKGGSHVTMDDLAEARDKVTMGPAWKNKKIDEEELWRTAYHEAGHTIVAYFTDHALPLHKVTIEPRGEALGVTMSVPDKEPYGMTRAQCLARMDVGMGGRAGEELKYGVEFVGNGASSDFQMCTAMATLMVKKWGMSEKVGKRVHSDPNDGNLIQVNETSPELQKLIDNEINRFLEESYNRAMNILNTHKKEHQLLAEALMKYETLDVDEIKAAISGKPINRAPRGSLKNKGKPDKDIVPKIGPFGIILAPTVDTPSGKPDLPVQ</sequence>
<dbReference type="InterPro" id="IPR003960">
    <property type="entry name" value="ATPase_AAA_CS"/>
</dbReference>
<dbReference type="FunFam" id="3.40.50.300:FF:000277">
    <property type="entry name" value="ATP-dependent zinc metalloprotease FtsH"/>
    <property type="match status" value="1"/>
</dbReference>
<dbReference type="GO" id="GO:0004176">
    <property type="term" value="F:ATP-dependent peptidase activity"/>
    <property type="evidence" value="ECO:0007669"/>
    <property type="project" value="InterPro"/>
</dbReference>
<dbReference type="AlphaFoldDB" id="A0A9D4GCR1"/>
<keyword evidence="5" id="KW-0645">Protease</keyword>
<keyword evidence="13" id="KW-1133">Transmembrane helix</keyword>
<dbReference type="PANTHER" id="PTHR23076">
    <property type="entry name" value="METALLOPROTEASE M41 FTSH"/>
    <property type="match status" value="1"/>
</dbReference>
<organism evidence="18 19">
    <name type="scientific">Dreissena polymorpha</name>
    <name type="common">Zebra mussel</name>
    <name type="synonym">Mytilus polymorpha</name>
    <dbReference type="NCBI Taxonomy" id="45954"/>
    <lineage>
        <taxon>Eukaryota</taxon>
        <taxon>Metazoa</taxon>
        <taxon>Spiralia</taxon>
        <taxon>Lophotrochozoa</taxon>
        <taxon>Mollusca</taxon>
        <taxon>Bivalvia</taxon>
        <taxon>Autobranchia</taxon>
        <taxon>Heteroconchia</taxon>
        <taxon>Euheterodonta</taxon>
        <taxon>Imparidentia</taxon>
        <taxon>Neoheterodontei</taxon>
        <taxon>Myida</taxon>
        <taxon>Dreissenoidea</taxon>
        <taxon>Dreissenidae</taxon>
        <taxon>Dreissena</taxon>
    </lineage>
</organism>
<keyword evidence="7" id="KW-0479">Metal-binding</keyword>
<accession>A0A9D4GCR1</accession>
<dbReference type="Pfam" id="PF01434">
    <property type="entry name" value="Peptidase_M41"/>
    <property type="match status" value="1"/>
</dbReference>
<reference evidence="18" key="1">
    <citation type="journal article" date="2019" name="bioRxiv">
        <title>The Genome of the Zebra Mussel, Dreissena polymorpha: A Resource for Invasive Species Research.</title>
        <authorList>
            <person name="McCartney M.A."/>
            <person name="Auch B."/>
            <person name="Kono T."/>
            <person name="Mallez S."/>
            <person name="Zhang Y."/>
            <person name="Obille A."/>
            <person name="Becker A."/>
            <person name="Abrahante J.E."/>
            <person name="Garbe J."/>
            <person name="Badalamenti J.P."/>
            <person name="Herman A."/>
            <person name="Mangelson H."/>
            <person name="Liachko I."/>
            <person name="Sullivan S."/>
            <person name="Sone E.D."/>
            <person name="Koren S."/>
            <person name="Silverstein K.A.T."/>
            <person name="Beckman K.B."/>
            <person name="Gohl D.M."/>
        </authorList>
    </citation>
    <scope>NUCLEOTIDE SEQUENCE</scope>
    <source>
        <strain evidence="18">Duluth1</strain>
        <tissue evidence="18">Whole animal</tissue>
    </source>
</reference>
<dbReference type="GO" id="GO:0004222">
    <property type="term" value="F:metalloendopeptidase activity"/>
    <property type="evidence" value="ECO:0007669"/>
    <property type="project" value="InterPro"/>
</dbReference>
<comment type="cofactor">
    <cofactor evidence="1">
        <name>Zn(2+)</name>
        <dbReference type="ChEBI" id="CHEBI:29105"/>
    </cofactor>
</comment>
<dbReference type="EMBL" id="JAIWYP010000006">
    <property type="protein sequence ID" value="KAH3814482.1"/>
    <property type="molecule type" value="Genomic_DNA"/>
</dbReference>
<comment type="similarity">
    <text evidence="4">In the N-terminal section; belongs to the AAA ATPase family.</text>
</comment>
<evidence type="ECO:0000256" key="8">
    <source>
        <dbReference type="ARBA" id="ARBA00022741"/>
    </source>
</evidence>
<name>A0A9D4GCR1_DREPO</name>
<dbReference type="Gene3D" id="1.10.8.60">
    <property type="match status" value="1"/>
</dbReference>
<dbReference type="GO" id="GO:0007005">
    <property type="term" value="P:mitochondrion organization"/>
    <property type="evidence" value="ECO:0007669"/>
    <property type="project" value="TreeGrafter"/>
</dbReference>
<evidence type="ECO:0000256" key="5">
    <source>
        <dbReference type="ARBA" id="ARBA00022670"/>
    </source>
</evidence>
<dbReference type="GO" id="GO:0006515">
    <property type="term" value="P:protein quality control for misfolded or incompletely synthesized proteins"/>
    <property type="evidence" value="ECO:0007669"/>
    <property type="project" value="TreeGrafter"/>
</dbReference>
<evidence type="ECO:0000256" key="14">
    <source>
        <dbReference type="ARBA" id="ARBA00023049"/>
    </source>
</evidence>
<evidence type="ECO:0000256" key="12">
    <source>
        <dbReference type="ARBA" id="ARBA00022946"/>
    </source>
</evidence>
<dbReference type="Pfam" id="PF00004">
    <property type="entry name" value="AAA"/>
    <property type="match status" value="1"/>
</dbReference>
<dbReference type="Proteomes" id="UP000828390">
    <property type="component" value="Unassembled WGS sequence"/>
</dbReference>
<dbReference type="FunFam" id="1.20.58.760:FF:000001">
    <property type="entry name" value="ATP-dependent zinc metalloprotease FtsH"/>
    <property type="match status" value="1"/>
</dbReference>
<evidence type="ECO:0000256" key="3">
    <source>
        <dbReference type="ARBA" id="ARBA00010044"/>
    </source>
</evidence>
<dbReference type="OrthoDB" id="1413014at2759"/>
<comment type="caution">
    <text evidence="18">The sequence shown here is derived from an EMBL/GenBank/DDBJ whole genome shotgun (WGS) entry which is preliminary data.</text>
</comment>
<comment type="similarity">
    <text evidence="3">In the C-terminal section; belongs to the peptidase M41 family.</text>
</comment>
<evidence type="ECO:0000313" key="18">
    <source>
        <dbReference type="EMBL" id="KAH3814482.1"/>
    </source>
</evidence>
<dbReference type="SMART" id="SM00382">
    <property type="entry name" value="AAA"/>
    <property type="match status" value="1"/>
</dbReference>
<dbReference type="Gene3D" id="1.20.58.760">
    <property type="entry name" value="Peptidase M41"/>
    <property type="match status" value="1"/>
</dbReference>
<keyword evidence="6" id="KW-0812">Transmembrane</keyword>
<feature type="region of interest" description="Disordered" evidence="16">
    <location>
        <begin position="32"/>
        <end position="61"/>
    </location>
</feature>
<evidence type="ECO:0000256" key="16">
    <source>
        <dbReference type="SAM" id="MobiDB-lite"/>
    </source>
</evidence>
<keyword evidence="11" id="KW-0067">ATP-binding</keyword>
<dbReference type="Pfam" id="PF17862">
    <property type="entry name" value="AAA_lid_3"/>
    <property type="match status" value="1"/>
</dbReference>
<dbReference type="CDD" id="cd19501">
    <property type="entry name" value="RecA-like_FtsH"/>
    <property type="match status" value="1"/>
</dbReference>
<keyword evidence="14" id="KW-0482">Metalloprotease</keyword>
<dbReference type="GO" id="GO:0046872">
    <property type="term" value="F:metal ion binding"/>
    <property type="evidence" value="ECO:0007669"/>
    <property type="project" value="UniProtKB-KW"/>
</dbReference>
<keyword evidence="9" id="KW-0378">Hydrolase</keyword>
<dbReference type="InterPro" id="IPR041569">
    <property type="entry name" value="AAA_lid_3"/>
</dbReference>
<dbReference type="Gene3D" id="3.40.50.300">
    <property type="entry name" value="P-loop containing nucleotide triphosphate hydrolases"/>
    <property type="match status" value="1"/>
</dbReference>
<evidence type="ECO:0000256" key="9">
    <source>
        <dbReference type="ARBA" id="ARBA00022801"/>
    </source>
</evidence>
<dbReference type="GO" id="GO:0016887">
    <property type="term" value="F:ATP hydrolysis activity"/>
    <property type="evidence" value="ECO:0007669"/>
    <property type="project" value="InterPro"/>
</dbReference>
<evidence type="ECO:0000256" key="1">
    <source>
        <dbReference type="ARBA" id="ARBA00001947"/>
    </source>
</evidence>
<keyword evidence="15" id="KW-0472">Membrane</keyword>
<dbReference type="GO" id="GO:0005743">
    <property type="term" value="C:mitochondrial inner membrane"/>
    <property type="evidence" value="ECO:0007669"/>
    <property type="project" value="TreeGrafter"/>
</dbReference>
<dbReference type="InterPro" id="IPR003959">
    <property type="entry name" value="ATPase_AAA_core"/>
</dbReference>
<keyword evidence="12" id="KW-0809">Transit peptide</keyword>
<comment type="subcellular location">
    <subcellularLocation>
        <location evidence="2">Membrane</location>
        <topology evidence="2">Multi-pass membrane protein</topology>
    </subcellularLocation>
</comment>
<dbReference type="GO" id="GO:0005524">
    <property type="term" value="F:ATP binding"/>
    <property type="evidence" value="ECO:0007669"/>
    <property type="project" value="UniProtKB-KW"/>
</dbReference>
<evidence type="ECO:0000256" key="4">
    <source>
        <dbReference type="ARBA" id="ARBA00010550"/>
    </source>
</evidence>
<evidence type="ECO:0000256" key="15">
    <source>
        <dbReference type="ARBA" id="ARBA00023136"/>
    </source>
</evidence>
<dbReference type="PANTHER" id="PTHR23076:SF97">
    <property type="entry name" value="ATP-DEPENDENT ZINC METALLOPROTEASE YME1L1"/>
    <property type="match status" value="1"/>
</dbReference>
<evidence type="ECO:0000259" key="17">
    <source>
        <dbReference type="SMART" id="SM00382"/>
    </source>
</evidence>
<dbReference type="InterPro" id="IPR027417">
    <property type="entry name" value="P-loop_NTPase"/>
</dbReference>
<dbReference type="InterPro" id="IPR000642">
    <property type="entry name" value="Peptidase_M41"/>
</dbReference>
<protein>
    <recommendedName>
        <fullName evidence="17">AAA+ ATPase domain-containing protein</fullName>
    </recommendedName>
</protein>
<evidence type="ECO:0000256" key="13">
    <source>
        <dbReference type="ARBA" id="ARBA00022989"/>
    </source>
</evidence>
<keyword evidence="10" id="KW-0862">Zinc</keyword>
<gene>
    <name evidence="18" type="ORF">DPMN_142983</name>
</gene>
<feature type="domain" description="AAA+ ATPase" evidence="17">
    <location>
        <begin position="299"/>
        <end position="436"/>
    </location>
</feature>
<keyword evidence="8" id="KW-0547">Nucleotide-binding</keyword>
<evidence type="ECO:0000256" key="11">
    <source>
        <dbReference type="ARBA" id="ARBA00022840"/>
    </source>
</evidence>
<dbReference type="SUPFAM" id="SSF52540">
    <property type="entry name" value="P-loop containing nucleoside triphosphate hydrolases"/>
    <property type="match status" value="1"/>
</dbReference>
<dbReference type="InterPro" id="IPR003593">
    <property type="entry name" value="AAA+_ATPase"/>
</dbReference>